<protein>
    <submittedName>
        <fullName evidence="1">Uncharacterized protein</fullName>
    </submittedName>
</protein>
<accession>A0AA35L844</accession>
<proteinExistence type="predicted"/>
<evidence type="ECO:0000313" key="1">
    <source>
        <dbReference type="EMBL" id="CAI5791071.1"/>
    </source>
</evidence>
<dbReference type="Proteomes" id="UP001178461">
    <property type="component" value="Chromosome 13"/>
</dbReference>
<dbReference type="AlphaFoldDB" id="A0AA35L844"/>
<dbReference type="EMBL" id="OX395138">
    <property type="protein sequence ID" value="CAI5791071.1"/>
    <property type="molecule type" value="Genomic_DNA"/>
</dbReference>
<name>A0AA35L844_9SAUR</name>
<reference evidence="1" key="1">
    <citation type="submission" date="2022-12" db="EMBL/GenBank/DDBJ databases">
        <authorList>
            <person name="Alioto T."/>
            <person name="Alioto T."/>
            <person name="Gomez Garrido J."/>
        </authorList>
    </citation>
    <scope>NUCLEOTIDE SEQUENCE</scope>
</reference>
<organism evidence="1 2">
    <name type="scientific">Podarcis lilfordi</name>
    <name type="common">Lilford's wall lizard</name>
    <dbReference type="NCBI Taxonomy" id="74358"/>
    <lineage>
        <taxon>Eukaryota</taxon>
        <taxon>Metazoa</taxon>
        <taxon>Chordata</taxon>
        <taxon>Craniata</taxon>
        <taxon>Vertebrata</taxon>
        <taxon>Euteleostomi</taxon>
        <taxon>Lepidosauria</taxon>
        <taxon>Squamata</taxon>
        <taxon>Bifurcata</taxon>
        <taxon>Unidentata</taxon>
        <taxon>Episquamata</taxon>
        <taxon>Laterata</taxon>
        <taxon>Lacertibaenia</taxon>
        <taxon>Lacertidae</taxon>
        <taxon>Podarcis</taxon>
    </lineage>
</organism>
<keyword evidence="2" id="KW-1185">Reference proteome</keyword>
<sequence>MPTIRQGDNPYTSQLSNFGVASKNSKIKLLVFLKDKKGTTGTYGNAYSVVGLPPSSSCGWPRLSGKYLFWVNSVCFKRDNCTNPACSLLHVTDPCACTFSHAASPSKLLQLWVCLQKDIRVILWGHLVSRGICTMSSMEMISMWELLNVQHRPLRHSFSEALSSSESVLLFISAITC</sequence>
<gene>
    <name evidence="1" type="ORF">PODLI_1B035529</name>
</gene>
<evidence type="ECO:0000313" key="2">
    <source>
        <dbReference type="Proteomes" id="UP001178461"/>
    </source>
</evidence>